<evidence type="ECO:0000313" key="1">
    <source>
        <dbReference type="EMBL" id="KAI8017167.1"/>
    </source>
</evidence>
<comment type="caution">
    <text evidence="1">The sequence shown here is derived from an EMBL/GenBank/DDBJ whole genome shotgun (WGS) entry which is preliminary data.</text>
</comment>
<proteinExistence type="predicted"/>
<dbReference type="EMBL" id="CM045759">
    <property type="protein sequence ID" value="KAI8017167.1"/>
    <property type="molecule type" value="Genomic_DNA"/>
</dbReference>
<organism evidence="1 2">
    <name type="scientific">Camellia lanceoleosa</name>
    <dbReference type="NCBI Taxonomy" id="1840588"/>
    <lineage>
        <taxon>Eukaryota</taxon>
        <taxon>Viridiplantae</taxon>
        <taxon>Streptophyta</taxon>
        <taxon>Embryophyta</taxon>
        <taxon>Tracheophyta</taxon>
        <taxon>Spermatophyta</taxon>
        <taxon>Magnoliopsida</taxon>
        <taxon>eudicotyledons</taxon>
        <taxon>Gunneridae</taxon>
        <taxon>Pentapetalae</taxon>
        <taxon>asterids</taxon>
        <taxon>Ericales</taxon>
        <taxon>Theaceae</taxon>
        <taxon>Camellia</taxon>
    </lineage>
</organism>
<gene>
    <name evidence="1" type="ORF">LOK49_LG04G00315</name>
</gene>
<dbReference type="Proteomes" id="UP001060215">
    <property type="component" value="Chromosome 2"/>
</dbReference>
<reference evidence="1 2" key="1">
    <citation type="journal article" date="2022" name="Plant J.">
        <title>Chromosome-level genome of Camellia lanceoleosa provides a valuable resource for understanding genome evolution and self-incompatibility.</title>
        <authorList>
            <person name="Gong W."/>
            <person name="Xiao S."/>
            <person name="Wang L."/>
            <person name="Liao Z."/>
            <person name="Chang Y."/>
            <person name="Mo W."/>
            <person name="Hu G."/>
            <person name="Li W."/>
            <person name="Zhao G."/>
            <person name="Zhu H."/>
            <person name="Hu X."/>
            <person name="Ji K."/>
            <person name="Xiang X."/>
            <person name="Song Q."/>
            <person name="Yuan D."/>
            <person name="Jin S."/>
            <person name="Zhang L."/>
        </authorList>
    </citation>
    <scope>NUCLEOTIDE SEQUENCE [LARGE SCALE GENOMIC DNA]</scope>
    <source>
        <strain evidence="1">SQ_2022a</strain>
    </source>
</reference>
<name>A0ACC0HW40_9ERIC</name>
<sequence length="195" mass="22209">MRNIKRSETPVQCPWNKRSDPDEEEQMEVEMEDIFEEPVMDIDSCDAKNPLAWVPKLPNFVAIASGNASNLKPLHKHYKRRCSDHVTMAYLDLFQTVGRFHYSLPSVTGKPCLGSPPFAPSPFVPPSTISSPIPTPYVFMRRYLKAAQSNRKLELLSFFLMELCFVEYETLKFAPSFLAAAAIYTAQCTLYGFKQ</sequence>
<keyword evidence="2" id="KW-1185">Reference proteome</keyword>
<accession>A0ACC0HW40</accession>
<protein>
    <submittedName>
        <fullName evidence="1">Uncharacterized protein</fullName>
    </submittedName>
</protein>
<evidence type="ECO:0000313" key="2">
    <source>
        <dbReference type="Proteomes" id="UP001060215"/>
    </source>
</evidence>